<dbReference type="RefSeq" id="WP_058578134.1">
    <property type="nucleotide sequence ID" value="NZ_AP022821.1"/>
</dbReference>
<sequence length="420" mass="44723">MHQTDYPLSEVPQSARKGLLSTSAVLLGFTFFTATMWAGGSLGQAFPIGQLLLIILIGNLLLGAYAASLAYIACKSGLNSVLMGRFCFGEKGSKLSDFILGFTQIGWYAWGTATISLVLVRTTGMPDWLEIPLMVLFGFGFCITAMIGYKGMDWLSRFAVPAMMLFILISLFTGLVDVRGFAGLSQKTPSESMSVAAAITVIIGTFISGGTQATNWSRFAKTPKIAVIATLAAFFIGNGLMVLTGALGTMIYQQADIVDVLIAQGFVSIAVLMLFLNIWTTQDNTIYNFAVAGCNLLRTEKRRLVTVGGAAIGTVLAVGGMYNLLIPFLVLLGTFIPPMGGVIMADFWLKHKGQYPSLATAQLPDFNRRGLTAYATGAAAAYFSPLLPPLVGVLVAAGSYALLLRLKHATLSDHVSATAK</sequence>
<dbReference type="Pfam" id="PF02133">
    <property type="entry name" value="Transp_cyt_pur"/>
    <property type="match status" value="1"/>
</dbReference>
<dbReference type="InterPro" id="IPR030191">
    <property type="entry name" value="CodB"/>
</dbReference>
<evidence type="ECO:0000256" key="5">
    <source>
        <dbReference type="ARBA" id="ARBA00023136"/>
    </source>
</evidence>
<evidence type="ECO:0000313" key="10">
    <source>
        <dbReference type="Proteomes" id="UP000503197"/>
    </source>
</evidence>
<dbReference type="GO" id="GO:0015209">
    <property type="term" value="F:cytosine transmembrane transporter activity"/>
    <property type="evidence" value="ECO:0007669"/>
    <property type="project" value="InterPro"/>
</dbReference>
<feature type="transmembrane region" description="Helical" evidence="6">
    <location>
        <begin position="51"/>
        <end position="74"/>
    </location>
</feature>
<dbReference type="InterPro" id="IPR001248">
    <property type="entry name" value="Pur-cyt_permease"/>
</dbReference>
<evidence type="ECO:0000256" key="2">
    <source>
        <dbReference type="ARBA" id="ARBA00008974"/>
    </source>
</evidence>
<feature type="transmembrane region" description="Helical" evidence="6">
    <location>
        <begin position="304"/>
        <end position="322"/>
    </location>
</feature>
<feature type="transmembrane region" description="Helical" evidence="6">
    <location>
        <begin position="95"/>
        <end position="119"/>
    </location>
</feature>
<dbReference type="GO" id="GO:0005886">
    <property type="term" value="C:plasma membrane"/>
    <property type="evidence" value="ECO:0007669"/>
    <property type="project" value="TreeGrafter"/>
</dbReference>
<evidence type="ECO:0000256" key="4">
    <source>
        <dbReference type="ARBA" id="ARBA00022989"/>
    </source>
</evidence>
<dbReference type="PANTHER" id="PTHR30569">
    <property type="entry name" value="CYTOSINE TRANSPORTER CODB"/>
    <property type="match status" value="1"/>
</dbReference>
<gene>
    <name evidence="7" type="primary">codB</name>
    <name evidence="8" type="ORF">HMEPL2_19880</name>
    <name evidence="7" type="ORF">HMSLTHF_29730</name>
</gene>
<feature type="transmembrane region" description="Helical" evidence="6">
    <location>
        <begin position="225"/>
        <end position="251"/>
    </location>
</feature>
<dbReference type="Proteomes" id="UP000501053">
    <property type="component" value="Chromosome"/>
</dbReference>
<evidence type="ECO:0000313" key="9">
    <source>
        <dbReference type="Proteomes" id="UP000501053"/>
    </source>
</evidence>
<feature type="transmembrane region" description="Helical" evidence="6">
    <location>
        <begin position="131"/>
        <end position="149"/>
    </location>
</feature>
<dbReference type="Gene3D" id="1.10.4160.10">
    <property type="entry name" value="Hydantoin permease"/>
    <property type="match status" value="1"/>
</dbReference>
<evidence type="ECO:0000256" key="1">
    <source>
        <dbReference type="ARBA" id="ARBA00004141"/>
    </source>
</evidence>
<comment type="subcellular location">
    <subcellularLocation>
        <location evidence="1">Membrane</location>
        <topology evidence="1">Multi-pass membrane protein</topology>
    </subcellularLocation>
</comment>
<comment type="similarity">
    <text evidence="2">Belongs to the purine-cytosine permease (2.A.39) family.</text>
</comment>
<evidence type="ECO:0000256" key="3">
    <source>
        <dbReference type="ARBA" id="ARBA00022692"/>
    </source>
</evidence>
<evidence type="ECO:0000313" key="7">
    <source>
        <dbReference type="EMBL" id="BCA93198.1"/>
    </source>
</evidence>
<feature type="transmembrane region" description="Helical" evidence="6">
    <location>
        <begin position="18"/>
        <end position="39"/>
    </location>
</feature>
<feature type="transmembrane region" description="Helical" evidence="6">
    <location>
        <begin position="158"/>
        <end position="175"/>
    </location>
</feature>
<feature type="transmembrane region" description="Helical" evidence="6">
    <location>
        <begin position="370"/>
        <end position="403"/>
    </location>
</feature>
<feature type="transmembrane region" description="Helical" evidence="6">
    <location>
        <begin position="195"/>
        <end position="213"/>
    </location>
</feature>
<reference evidence="8 9" key="2">
    <citation type="submission" date="2020-03" db="EMBL/GenBank/DDBJ databases">
        <title>Complete Genome Sequence of Halomonas meridiana strain Eplume2, isolated from hydrothermal-plume in the north east Pacific Ocean.</title>
        <authorList>
            <person name="Kurihara Y."/>
            <person name="Kawai S."/>
            <person name="Sakai A."/>
            <person name="Galipon J."/>
            <person name="Arakawa K."/>
        </authorList>
    </citation>
    <scope>NUCLEOTIDE SEQUENCE [LARGE SCALE GENOMIC DNA]</scope>
    <source>
        <strain evidence="8 9">Eplume2</strain>
    </source>
</reference>
<dbReference type="CDD" id="cd11484">
    <property type="entry name" value="SLC-NCS1sbd_CobB-like"/>
    <property type="match status" value="1"/>
</dbReference>
<organism evidence="7 10">
    <name type="scientific">Vreelandella aquamarina</name>
    <dbReference type="NCBI Taxonomy" id="77097"/>
    <lineage>
        <taxon>Bacteria</taxon>
        <taxon>Pseudomonadati</taxon>
        <taxon>Pseudomonadota</taxon>
        <taxon>Gammaproteobacteria</taxon>
        <taxon>Oceanospirillales</taxon>
        <taxon>Halomonadaceae</taxon>
        <taxon>Vreelandella</taxon>
    </lineage>
</organism>
<dbReference type="NCBIfam" id="NF008241">
    <property type="entry name" value="PRK11017.1"/>
    <property type="match status" value="1"/>
</dbReference>
<dbReference type="Proteomes" id="UP000503197">
    <property type="component" value="Chromosome"/>
</dbReference>
<protein>
    <submittedName>
        <fullName evidence="7">Cytosine permease</fullName>
    </submittedName>
</protein>
<evidence type="ECO:0000256" key="6">
    <source>
        <dbReference type="SAM" id="Phobius"/>
    </source>
</evidence>
<keyword evidence="4 6" id="KW-1133">Transmembrane helix</keyword>
<evidence type="ECO:0000313" key="8">
    <source>
        <dbReference type="EMBL" id="BCB71637.1"/>
    </source>
</evidence>
<feature type="transmembrane region" description="Helical" evidence="6">
    <location>
        <begin position="257"/>
        <end position="279"/>
    </location>
</feature>
<dbReference type="AlphaFoldDB" id="A0A6F8SYC2"/>
<reference evidence="7 10" key="1">
    <citation type="submission" date="2020-02" db="EMBL/GenBank/DDBJ databases">
        <title>Complete Genome Sequence of Halomonas meridiana strain BAA-801, Isolated from Deep Sea Thermal Vent.</title>
        <authorList>
            <person name="Takahashi Y."/>
            <person name="Takahashi H."/>
            <person name="Galipon J."/>
            <person name="Arakawa K."/>
        </authorList>
    </citation>
    <scope>NUCLEOTIDE SEQUENCE [LARGE SCALE GENOMIC DNA]</scope>
    <source>
        <strain evidence="7 10">Slthf1</strain>
    </source>
</reference>
<dbReference type="EMBL" id="AP022869">
    <property type="protein sequence ID" value="BCB71637.1"/>
    <property type="molecule type" value="Genomic_DNA"/>
</dbReference>
<name>A0A6F8SYC2_9GAMM</name>
<keyword evidence="3 6" id="KW-0812">Transmembrane</keyword>
<keyword evidence="9" id="KW-1185">Reference proteome</keyword>
<dbReference type="PANTHER" id="PTHR30569:SF0">
    <property type="entry name" value="CYTOSINE PERMEASE"/>
    <property type="match status" value="1"/>
</dbReference>
<dbReference type="EMBL" id="AP022821">
    <property type="protein sequence ID" value="BCA93198.1"/>
    <property type="molecule type" value="Genomic_DNA"/>
</dbReference>
<accession>A0A6F8SYC2</accession>
<proteinExistence type="inferred from homology"/>
<keyword evidence="5 6" id="KW-0472">Membrane</keyword>